<accession>A0A6N6W2T3</accession>
<comment type="caution">
    <text evidence="2">The sequence shown here is derived from an EMBL/GenBank/DDBJ whole genome shotgun (WGS) entry which is preliminary data.</text>
</comment>
<gene>
    <name evidence="2" type="ORF">FSO04_42880</name>
</gene>
<feature type="non-terminal residue" evidence="2">
    <location>
        <position position="1"/>
    </location>
</feature>
<dbReference type="Proteomes" id="UP000463700">
    <property type="component" value="Unassembled WGS sequence"/>
</dbReference>
<name>A0A6N6W2T3_9BURK</name>
<proteinExistence type="predicted"/>
<dbReference type="AlphaFoldDB" id="A0A6N6W2T3"/>
<reference evidence="2 3" key="1">
    <citation type="journal article" date="2020" name="Int. J. Syst. Evol. Microbiol.">
        <title>Paraburkholderia madseniana sp. nov., a phenolic acid-degrading bacterium isolated from acidic forest soil.</title>
        <authorList>
            <person name="Wilhelm R.C."/>
            <person name="Murphy S.J.L."/>
            <person name="Feriancek N.M."/>
            <person name="Karasz D.C."/>
            <person name="DeRito C.M."/>
            <person name="Newman J.D."/>
            <person name="Buckley D.H."/>
        </authorList>
    </citation>
    <scope>NUCLEOTIDE SEQUENCE [LARGE SCALE GENOMIC DNA]</scope>
    <source>
        <strain evidence="2 3">RP11</strain>
    </source>
</reference>
<evidence type="ECO:0000256" key="1">
    <source>
        <dbReference type="SAM" id="MobiDB-lite"/>
    </source>
</evidence>
<protein>
    <submittedName>
        <fullName evidence="2">Uncharacterized protein</fullName>
    </submittedName>
</protein>
<dbReference type="EMBL" id="VOSW01000164">
    <property type="protein sequence ID" value="KAE8753840.1"/>
    <property type="molecule type" value="Genomic_DNA"/>
</dbReference>
<feature type="compositionally biased region" description="Basic and acidic residues" evidence="1">
    <location>
        <begin position="53"/>
        <end position="64"/>
    </location>
</feature>
<feature type="region of interest" description="Disordered" evidence="1">
    <location>
        <begin position="1"/>
        <end position="30"/>
    </location>
</feature>
<feature type="compositionally biased region" description="Pro residues" evidence="1">
    <location>
        <begin position="1"/>
        <end position="25"/>
    </location>
</feature>
<feature type="region of interest" description="Disordered" evidence="1">
    <location>
        <begin position="48"/>
        <end position="68"/>
    </location>
</feature>
<organism evidence="2 3">
    <name type="scientific">Paraburkholderia madseniana</name>
    <dbReference type="NCBI Taxonomy" id="2599607"/>
    <lineage>
        <taxon>Bacteria</taxon>
        <taxon>Pseudomonadati</taxon>
        <taxon>Pseudomonadota</taxon>
        <taxon>Betaproteobacteria</taxon>
        <taxon>Burkholderiales</taxon>
        <taxon>Burkholderiaceae</taxon>
        <taxon>Paraburkholderia</taxon>
    </lineage>
</organism>
<evidence type="ECO:0000313" key="3">
    <source>
        <dbReference type="Proteomes" id="UP000463700"/>
    </source>
</evidence>
<evidence type="ECO:0000313" key="2">
    <source>
        <dbReference type="EMBL" id="KAE8753840.1"/>
    </source>
</evidence>
<sequence length="101" mass="11483">PRAPPPPPPPPPHPPRPPPPGPPPRLRLNRRHPNRLRRDRLQAVLQPSAVKQNSEKVHRADRTKRAGRAQHCQLQFPGQEVTMISRHDRTKTLVALAMWLG</sequence>